<evidence type="ECO:0000256" key="5">
    <source>
        <dbReference type="ARBA" id="ARBA00023065"/>
    </source>
</evidence>
<evidence type="ECO:0000313" key="7">
    <source>
        <dbReference type="EMBL" id="KAG0658855.1"/>
    </source>
</evidence>
<gene>
    <name evidence="7" type="ORF">C6P46_005601</name>
</gene>
<comment type="caution">
    <text evidence="7">The sequence shown here is derived from an EMBL/GenBank/DDBJ whole genome shotgun (WGS) entry which is preliminary data.</text>
</comment>
<evidence type="ECO:0000256" key="2">
    <source>
        <dbReference type="ARBA" id="ARBA00022448"/>
    </source>
</evidence>
<reference evidence="7 8" key="1">
    <citation type="submission" date="2020-11" db="EMBL/GenBank/DDBJ databases">
        <title>Kefir isolates.</title>
        <authorList>
            <person name="Marcisauskas S."/>
            <person name="Kim Y."/>
            <person name="Blasche S."/>
        </authorList>
    </citation>
    <scope>NUCLEOTIDE SEQUENCE [LARGE SCALE GENOMIC DNA]</scope>
    <source>
        <strain evidence="7 8">KR</strain>
    </source>
</reference>
<keyword evidence="6" id="KW-0472">Membrane</keyword>
<keyword evidence="5" id="KW-0406">Ion transport</keyword>
<dbReference type="Proteomes" id="UP000777482">
    <property type="component" value="Unassembled WGS sequence"/>
</dbReference>
<dbReference type="InterPro" id="IPR044669">
    <property type="entry name" value="YneE/VCCN1/2-like"/>
</dbReference>
<sequence length="391" mass="42991">MAVPLATRLRRTRGVQKIGLLHFSAWHAVREQVAIYSAWAAVVWLLHERGHMPMVSSAGSLVGILSMVTGLLVSFRASSSYERWYEGRKTWQGIQSTTRNLIRTLVFTLPPPSNSPHDAQRTAAIKELCSLVCAFPFSVMYRLRDQPGIEHAELRNLLPVTLVESYRSTPLQARERPAAATEKRGSFVVEHSSAPEEDRAIAGLNAPPSAERFFPHALPTGEPSNLPLSLIRAMQAYLAVWHETKLPSRDSPSEKTSVLDGVTFAACNNALKEFTDSLTALERIRDTPIPLILQIHLQLLLLVYVGAVPLQLVRTIGIWCIPATAISAAVFFGIDRAAEELSDPFGVEPNDLPVARFCADLHREYLEMLGEGGGSSGNTWEPARPATLSSS</sequence>
<dbReference type="PANTHER" id="PTHR33281:SF21">
    <property type="entry name" value="MEMBRANE PROTEIN"/>
    <property type="match status" value="1"/>
</dbReference>
<dbReference type="GO" id="GO:0016020">
    <property type="term" value="C:membrane"/>
    <property type="evidence" value="ECO:0007669"/>
    <property type="project" value="UniProtKB-SubCell"/>
</dbReference>
<keyword evidence="2" id="KW-0813">Transport</keyword>
<dbReference type="AlphaFoldDB" id="A0A9P7B4A6"/>
<name>A0A9P7B4A6_RHOMI</name>
<evidence type="ECO:0000256" key="3">
    <source>
        <dbReference type="ARBA" id="ARBA00022692"/>
    </source>
</evidence>
<evidence type="ECO:0000256" key="4">
    <source>
        <dbReference type="ARBA" id="ARBA00022989"/>
    </source>
</evidence>
<evidence type="ECO:0000256" key="1">
    <source>
        <dbReference type="ARBA" id="ARBA00004141"/>
    </source>
</evidence>
<organism evidence="7 8">
    <name type="scientific">Rhodotorula mucilaginosa</name>
    <name type="common">Yeast</name>
    <name type="synonym">Rhodotorula rubra</name>
    <dbReference type="NCBI Taxonomy" id="5537"/>
    <lineage>
        <taxon>Eukaryota</taxon>
        <taxon>Fungi</taxon>
        <taxon>Dikarya</taxon>
        <taxon>Basidiomycota</taxon>
        <taxon>Pucciniomycotina</taxon>
        <taxon>Microbotryomycetes</taxon>
        <taxon>Sporidiobolales</taxon>
        <taxon>Sporidiobolaceae</taxon>
        <taxon>Rhodotorula</taxon>
    </lineage>
</organism>
<dbReference type="EMBL" id="PUHQ01000061">
    <property type="protein sequence ID" value="KAG0658855.1"/>
    <property type="molecule type" value="Genomic_DNA"/>
</dbReference>
<keyword evidence="8" id="KW-1185">Reference proteome</keyword>
<dbReference type="GO" id="GO:0005254">
    <property type="term" value="F:chloride channel activity"/>
    <property type="evidence" value="ECO:0007669"/>
    <property type="project" value="InterPro"/>
</dbReference>
<keyword evidence="3" id="KW-0812">Transmembrane</keyword>
<evidence type="ECO:0000313" key="8">
    <source>
        <dbReference type="Proteomes" id="UP000777482"/>
    </source>
</evidence>
<proteinExistence type="predicted"/>
<accession>A0A9P7B4A6</accession>
<dbReference type="Pfam" id="PF25539">
    <property type="entry name" value="Bestrophin_2"/>
    <property type="match status" value="2"/>
</dbReference>
<protein>
    <submittedName>
        <fullName evidence="7">Uncharacterized protein</fullName>
    </submittedName>
</protein>
<keyword evidence="4" id="KW-1133">Transmembrane helix</keyword>
<comment type="subcellular location">
    <subcellularLocation>
        <location evidence="1">Membrane</location>
        <topology evidence="1">Multi-pass membrane protein</topology>
    </subcellularLocation>
</comment>
<dbReference type="OrthoDB" id="1368at2759"/>
<evidence type="ECO:0000256" key="6">
    <source>
        <dbReference type="ARBA" id="ARBA00023136"/>
    </source>
</evidence>
<dbReference type="PANTHER" id="PTHR33281">
    <property type="entry name" value="UPF0187 PROTEIN YNEE"/>
    <property type="match status" value="1"/>
</dbReference>